<dbReference type="InterPro" id="IPR013655">
    <property type="entry name" value="PAS_fold_3"/>
</dbReference>
<dbReference type="PRINTS" id="PR00344">
    <property type="entry name" value="BCTRLSENSOR"/>
</dbReference>
<dbReference type="SMART" id="SM00091">
    <property type="entry name" value="PAS"/>
    <property type="match status" value="2"/>
</dbReference>
<feature type="domain" description="PAS" evidence="11">
    <location>
        <begin position="328"/>
        <end position="372"/>
    </location>
</feature>
<dbReference type="RefSeq" id="WP_377832992.1">
    <property type="nucleotide sequence ID" value="NZ_JBHRSK010000004.1"/>
</dbReference>
<accession>A0ABV7AGU1</accession>
<name>A0ABV7AGU1_9RHOB</name>
<evidence type="ECO:0000256" key="6">
    <source>
        <dbReference type="ARBA" id="ARBA00022692"/>
    </source>
</evidence>
<keyword evidence="13" id="KW-0547">Nucleotide-binding</keyword>
<dbReference type="Gene3D" id="3.30.565.10">
    <property type="entry name" value="Histidine kinase-like ATPase, C-terminal domain"/>
    <property type="match status" value="1"/>
</dbReference>
<dbReference type="SMART" id="SM00086">
    <property type="entry name" value="PAC"/>
    <property type="match status" value="2"/>
</dbReference>
<keyword evidence="9" id="KW-0472">Membrane</keyword>
<dbReference type="InterPro" id="IPR013656">
    <property type="entry name" value="PAS_4"/>
</dbReference>
<dbReference type="InterPro" id="IPR003594">
    <property type="entry name" value="HATPase_dom"/>
</dbReference>
<keyword evidence="7" id="KW-0418">Kinase</keyword>
<dbReference type="Pfam" id="PF08448">
    <property type="entry name" value="PAS_4"/>
    <property type="match status" value="1"/>
</dbReference>
<dbReference type="SUPFAM" id="SSF55785">
    <property type="entry name" value="PYP-like sensor domain (PAS domain)"/>
    <property type="match status" value="2"/>
</dbReference>
<dbReference type="CDD" id="cd16922">
    <property type="entry name" value="HATPase_EvgS-ArcB-TorS-like"/>
    <property type="match status" value="1"/>
</dbReference>
<dbReference type="InterPro" id="IPR042240">
    <property type="entry name" value="CHASE_sf"/>
</dbReference>
<dbReference type="PANTHER" id="PTHR43047">
    <property type="entry name" value="TWO-COMPONENT HISTIDINE PROTEIN KINASE"/>
    <property type="match status" value="1"/>
</dbReference>
<gene>
    <name evidence="13" type="ORF">ACFOES_09480</name>
</gene>
<dbReference type="NCBIfam" id="TIGR00229">
    <property type="entry name" value="sensory_box"/>
    <property type="match status" value="1"/>
</dbReference>
<dbReference type="Pfam" id="PF00512">
    <property type="entry name" value="HisKA"/>
    <property type="match status" value="1"/>
</dbReference>
<dbReference type="SMART" id="SM00387">
    <property type="entry name" value="HATPase_c"/>
    <property type="match status" value="1"/>
</dbReference>
<dbReference type="PROSITE" id="PS50113">
    <property type="entry name" value="PAC"/>
    <property type="match status" value="2"/>
</dbReference>
<evidence type="ECO:0000256" key="3">
    <source>
        <dbReference type="ARBA" id="ARBA00012438"/>
    </source>
</evidence>
<keyword evidence="8" id="KW-1133">Transmembrane helix</keyword>
<feature type="domain" description="Histidine kinase" evidence="10">
    <location>
        <begin position="458"/>
        <end position="681"/>
    </location>
</feature>
<dbReference type="Pfam" id="PF03924">
    <property type="entry name" value="CHASE"/>
    <property type="match status" value="1"/>
</dbReference>
<comment type="caution">
    <text evidence="13">The sequence shown here is derived from an EMBL/GenBank/DDBJ whole genome shotgun (WGS) entry which is preliminary data.</text>
</comment>
<keyword evidence="14" id="KW-1185">Reference proteome</keyword>
<keyword evidence="6" id="KW-0812">Transmembrane</keyword>
<evidence type="ECO:0000256" key="8">
    <source>
        <dbReference type="ARBA" id="ARBA00022989"/>
    </source>
</evidence>
<evidence type="ECO:0000256" key="1">
    <source>
        <dbReference type="ARBA" id="ARBA00000085"/>
    </source>
</evidence>
<dbReference type="InterPro" id="IPR000700">
    <property type="entry name" value="PAS-assoc_C"/>
</dbReference>
<sequence length="683" mass="75953">MQHFEPMPGGEALRGLTLHLDKEVEAAAKMAYDTGQATIAPVTLSAPGHRPVRQIMLLQPAFHHNLPDDTPELRRRALIGWAFLLVAPERIFGQDVEKEAEGASLASVAYGQTGRAPNRFETVFVHDDRHEARFHVTEFADAFKRVWRFAWQSTPWFETAIADRTAALVLYGGFLLTALTTGLIQALTDREKKVREAERRWLLAMEGSQIGVFDVDLAHRKGVTSEFWNQMIGVDSPEAALDPEAEWRARIHPDDRPGFEAAQADLLAGRSALLQHEYRLRAPNGIWHWMRDSAHVVDRDEDGRPLRLLGTMTDVTPLKEAFELAEERERELSSLIENAPVAMSVLGRDSTFLIVNDAFCAFVGHPKEALVGFKARELPNIRDIHDFDASLRAFWTGGDQSFTSELHYVRPDGAEVFGIVTASRLQPGPGQAPKIIFQVVDITERKRLERLKGDFVATVSHELRTPLTSISGSIALILGTMSDQMPDKARHMLDIAQNNAKRLGSLVNDLLDMQKLASGNITLETVQADVGTVMKEAVSETDAYAKRFGVRFELSLPEAPLAAEIDPNRFKQVMANLMSNAAKFSPEGGQIEITLEREAEGKRRYARVSVTDHGRGIPSEFRSRIFRPFSQAASSSTRDREGTGLGLVISKEIVEKMGGTIGFDSEPNVQTTFWFRFPIAAAA</sequence>
<keyword evidence="13" id="KW-0067">ATP-binding</keyword>
<dbReference type="InterPro" id="IPR035965">
    <property type="entry name" value="PAS-like_dom_sf"/>
</dbReference>
<evidence type="ECO:0000313" key="14">
    <source>
        <dbReference type="Proteomes" id="UP001595443"/>
    </source>
</evidence>
<organism evidence="13 14">
    <name type="scientific">Acidimangrovimonas pyrenivorans</name>
    <dbReference type="NCBI Taxonomy" id="2030798"/>
    <lineage>
        <taxon>Bacteria</taxon>
        <taxon>Pseudomonadati</taxon>
        <taxon>Pseudomonadota</taxon>
        <taxon>Alphaproteobacteria</taxon>
        <taxon>Rhodobacterales</taxon>
        <taxon>Paracoccaceae</taxon>
        <taxon>Acidimangrovimonas</taxon>
    </lineage>
</organism>
<comment type="subcellular location">
    <subcellularLocation>
        <location evidence="2">Membrane</location>
    </subcellularLocation>
</comment>
<evidence type="ECO:0000259" key="11">
    <source>
        <dbReference type="PROSITE" id="PS50112"/>
    </source>
</evidence>
<dbReference type="InterPro" id="IPR036890">
    <property type="entry name" value="HATPase_C_sf"/>
</dbReference>
<dbReference type="SMART" id="SM00388">
    <property type="entry name" value="HisKA"/>
    <property type="match status" value="1"/>
</dbReference>
<protein>
    <recommendedName>
        <fullName evidence="3">histidine kinase</fullName>
        <ecNumber evidence="3">2.7.13.3</ecNumber>
    </recommendedName>
</protein>
<evidence type="ECO:0000256" key="2">
    <source>
        <dbReference type="ARBA" id="ARBA00004370"/>
    </source>
</evidence>
<dbReference type="InterPro" id="IPR003661">
    <property type="entry name" value="HisK_dim/P_dom"/>
</dbReference>
<evidence type="ECO:0000259" key="10">
    <source>
        <dbReference type="PROSITE" id="PS50109"/>
    </source>
</evidence>
<evidence type="ECO:0000256" key="4">
    <source>
        <dbReference type="ARBA" id="ARBA00022553"/>
    </source>
</evidence>
<dbReference type="Proteomes" id="UP001595443">
    <property type="component" value="Unassembled WGS sequence"/>
</dbReference>
<dbReference type="CDD" id="cd00130">
    <property type="entry name" value="PAS"/>
    <property type="match status" value="2"/>
</dbReference>
<keyword evidence="5" id="KW-0808">Transferase</keyword>
<dbReference type="Gene3D" id="1.10.287.130">
    <property type="match status" value="1"/>
</dbReference>
<dbReference type="EC" id="2.7.13.3" evidence="3"/>
<reference evidence="14" key="1">
    <citation type="journal article" date="2019" name="Int. J. Syst. Evol. Microbiol.">
        <title>The Global Catalogue of Microorganisms (GCM) 10K type strain sequencing project: providing services to taxonomists for standard genome sequencing and annotation.</title>
        <authorList>
            <consortium name="The Broad Institute Genomics Platform"/>
            <consortium name="The Broad Institute Genome Sequencing Center for Infectious Disease"/>
            <person name="Wu L."/>
            <person name="Ma J."/>
        </authorList>
    </citation>
    <scope>NUCLEOTIDE SEQUENCE [LARGE SCALE GENOMIC DNA]</scope>
    <source>
        <strain evidence="14">KCTC 62192</strain>
    </source>
</reference>
<feature type="domain" description="PAC" evidence="12">
    <location>
        <begin position="402"/>
        <end position="454"/>
    </location>
</feature>
<dbReference type="CDD" id="cd00082">
    <property type="entry name" value="HisKA"/>
    <property type="match status" value="1"/>
</dbReference>
<evidence type="ECO:0000256" key="7">
    <source>
        <dbReference type="ARBA" id="ARBA00022777"/>
    </source>
</evidence>
<proteinExistence type="predicted"/>
<dbReference type="Gene3D" id="3.30.450.20">
    <property type="entry name" value="PAS domain"/>
    <property type="match status" value="2"/>
</dbReference>
<feature type="domain" description="PAC" evidence="12">
    <location>
        <begin position="274"/>
        <end position="327"/>
    </location>
</feature>
<dbReference type="PROSITE" id="PS50109">
    <property type="entry name" value="HIS_KIN"/>
    <property type="match status" value="1"/>
</dbReference>
<dbReference type="InterPro" id="IPR000014">
    <property type="entry name" value="PAS"/>
</dbReference>
<dbReference type="EMBL" id="JBHRSK010000004">
    <property type="protein sequence ID" value="MFC2968325.1"/>
    <property type="molecule type" value="Genomic_DNA"/>
</dbReference>
<dbReference type="Pfam" id="PF08447">
    <property type="entry name" value="PAS_3"/>
    <property type="match status" value="1"/>
</dbReference>
<dbReference type="SUPFAM" id="SSF55874">
    <property type="entry name" value="ATPase domain of HSP90 chaperone/DNA topoisomerase II/histidine kinase"/>
    <property type="match status" value="1"/>
</dbReference>
<dbReference type="Gene3D" id="3.30.450.350">
    <property type="entry name" value="CHASE domain"/>
    <property type="match status" value="1"/>
</dbReference>
<dbReference type="InterPro" id="IPR005467">
    <property type="entry name" value="His_kinase_dom"/>
</dbReference>
<dbReference type="InterPro" id="IPR004358">
    <property type="entry name" value="Sig_transdc_His_kin-like_C"/>
</dbReference>
<dbReference type="InterPro" id="IPR036097">
    <property type="entry name" value="HisK_dim/P_sf"/>
</dbReference>
<evidence type="ECO:0000256" key="5">
    <source>
        <dbReference type="ARBA" id="ARBA00022679"/>
    </source>
</evidence>
<dbReference type="GO" id="GO:0005524">
    <property type="term" value="F:ATP binding"/>
    <property type="evidence" value="ECO:0007669"/>
    <property type="project" value="UniProtKB-KW"/>
</dbReference>
<keyword evidence="4" id="KW-0597">Phosphoprotein</keyword>
<dbReference type="InterPro" id="IPR006189">
    <property type="entry name" value="CHASE_dom"/>
</dbReference>
<dbReference type="PROSITE" id="PS50112">
    <property type="entry name" value="PAS"/>
    <property type="match status" value="1"/>
</dbReference>
<evidence type="ECO:0000313" key="13">
    <source>
        <dbReference type="EMBL" id="MFC2968325.1"/>
    </source>
</evidence>
<dbReference type="PANTHER" id="PTHR43047:SF72">
    <property type="entry name" value="OSMOSENSING HISTIDINE PROTEIN KINASE SLN1"/>
    <property type="match status" value="1"/>
</dbReference>
<comment type="catalytic activity">
    <reaction evidence="1">
        <text>ATP + protein L-histidine = ADP + protein N-phospho-L-histidine.</text>
        <dbReference type="EC" id="2.7.13.3"/>
    </reaction>
</comment>
<evidence type="ECO:0000256" key="9">
    <source>
        <dbReference type="ARBA" id="ARBA00023136"/>
    </source>
</evidence>
<dbReference type="SUPFAM" id="SSF47384">
    <property type="entry name" value="Homodimeric domain of signal transducing histidine kinase"/>
    <property type="match status" value="1"/>
</dbReference>
<dbReference type="Pfam" id="PF02518">
    <property type="entry name" value="HATPase_c"/>
    <property type="match status" value="1"/>
</dbReference>
<evidence type="ECO:0000259" key="12">
    <source>
        <dbReference type="PROSITE" id="PS50113"/>
    </source>
</evidence>
<dbReference type="InterPro" id="IPR001610">
    <property type="entry name" value="PAC"/>
</dbReference>